<dbReference type="Pfam" id="PF00400">
    <property type="entry name" value="WD40"/>
    <property type="match status" value="3"/>
</dbReference>
<feature type="repeat" description="WD" evidence="3">
    <location>
        <begin position="7"/>
        <end position="40"/>
    </location>
</feature>
<dbReference type="Proteomes" id="UP000187209">
    <property type="component" value="Unassembled WGS sequence"/>
</dbReference>
<dbReference type="InterPro" id="IPR001680">
    <property type="entry name" value="WD40_rpt"/>
</dbReference>
<evidence type="ECO:0000313" key="4">
    <source>
        <dbReference type="EMBL" id="OMJ81836.1"/>
    </source>
</evidence>
<dbReference type="InterPro" id="IPR019775">
    <property type="entry name" value="WD40_repeat_CS"/>
</dbReference>
<feature type="repeat" description="WD" evidence="3">
    <location>
        <begin position="49"/>
        <end position="83"/>
    </location>
</feature>
<proteinExistence type="predicted"/>
<dbReference type="PRINTS" id="PR00320">
    <property type="entry name" value="GPROTEINBRPT"/>
</dbReference>
<dbReference type="InterPro" id="IPR036322">
    <property type="entry name" value="WD40_repeat_dom_sf"/>
</dbReference>
<organism evidence="4 5">
    <name type="scientific">Stentor coeruleus</name>
    <dbReference type="NCBI Taxonomy" id="5963"/>
    <lineage>
        <taxon>Eukaryota</taxon>
        <taxon>Sar</taxon>
        <taxon>Alveolata</taxon>
        <taxon>Ciliophora</taxon>
        <taxon>Postciliodesmatophora</taxon>
        <taxon>Heterotrichea</taxon>
        <taxon>Heterotrichida</taxon>
        <taxon>Stentoridae</taxon>
        <taxon>Stentor</taxon>
    </lineage>
</organism>
<accession>A0A1R2BYG8</accession>
<evidence type="ECO:0000256" key="1">
    <source>
        <dbReference type="ARBA" id="ARBA00022574"/>
    </source>
</evidence>
<dbReference type="PANTHER" id="PTHR19848:SF8">
    <property type="entry name" value="F-BOX AND WD REPEAT DOMAIN CONTAINING 7"/>
    <property type="match status" value="1"/>
</dbReference>
<keyword evidence="5" id="KW-1185">Reference proteome</keyword>
<protein>
    <submittedName>
        <fullName evidence="4">Uncharacterized protein</fullName>
    </submittedName>
</protein>
<dbReference type="OrthoDB" id="406225at2759"/>
<dbReference type="EMBL" id="MPUH01000364">
    <property type="protein sequence ID" value="OMJ81836.1"/>
    <property type="molecule type" value="Genomic_DNA"/>
</dbReference>
<dbReference type="AlphaFoldDB" id="A0A1R2BYG8"/>
<keyword evidence="1 3" id="KW-0853">WD repeat</keyword>
<dbReference type="PROSITE" id="PS50294">
    <property type="entry name" value="WD_REPEATS_REGION"/>
    <property type="match status" value="2"/>
</dbReference>
<keyword evidence="2" id="KW-0677">Repeat</keyword>
<dbReference type="PROSITE" id="PS00678">
    <property type="entry name" value="WD_REPEATS_1"/>
    <property type="match status" value="1"/>
</dbReference>
<dbReference type="SUPFAM" id="SSF50978">
    <property type="entry name" value="WD40 repeat-like"/>
    <property type="match status" value="1"/>
</dbReference>
<gene>
    <name evidence="4" type="ORF">SteCoe_17599</name>
</gene>
<sequence>MAQELFYEGHTNSVKQVLLTSTEREFMTCSNDFTIMIWDLPTYGLKKILKGHTDEVNSISLSYDDRVLVSSSKDKTIRVWDLNQNYDAIFLKDSYDIVCILLSKDMRYIASSFSNGELRLWTYYNKEVILSLHTFFHEIYKFTFTPDNDHIILGSNSTDIKVWNISENHIKYLI</sequence>
<dbReference type="SMART" id="SM00320">
    <property type="entry name" value="WD40"/>
    <property type="match status" value="4"/>
</dbReference>
<evidence type="ECO:0000313" key="5">
    <source>
        <dbReference type="Proteomes" id="UP000187209"/>
    </source>
</evidence>
<dbReference type="InterPro" id="IPR015943">
    <property type="entry name" value="WD40/YVTN_repeat-like_dom_sf"/>
</dbReference>
<dbReference type="Gene3D" id="2.130.10.10">
    <property type="entry name" value="YVTN repeat-like/Quinoprotein amine dehydrogenase"/>
    <property type="match status" value="2"/>
</dbReference>
<dbReference type="InterPro" id="IPR020472">
    <property type="entry name" value="WD40_PAC1"/>
</dbReference>
<comment type="caution">
    <text evidence="4">The sequence shown here is derived from an EMBL/GenBank/DDBJ whole genome shotgun (WGS) entry which is preliminary data.</text>
</comment>
<dbReference type="PANTHER" id="PTHR19848">
    <property type="entry name" value="WD40 REPEAT PROTEIN"/>
    <property type="match status" value="1"/>
</dbReference>
<reference evidence="4 5" key="1">
    <citation type="submission" date="2016-11" db="EMBL/GenBank/DDBJ databases">
        <title>The macronuclear genome of Stentor coeruleus: a giant cell with tiny introns.</title>
        <authorList>
            <person name="Slabodnick M."/>
            <person name="Ruby J.G."/>
            <person name="Reiff S.B."/>
            <person name="Swart E.C."/>
            <person name="Gosai S."/>
            <person name="Prabakaran S."/>
            <person name="Witkowska E."/>
            <person name="Larue G.E."/>
            <person name="Fisher S."/>
            <person name="Freeman R.M."/>
            <person name="Gunawardena J."/>
            <person name="Chu W."/>
            <person name="Stover N.A."/>
            <person name="Gregory B.D."/>
            <person name="Nowacki M."/>
            <person name="Derisi J."/>
            <person name="Roy S.W."/>
            <person name="Marshall W.F."/>
            <person name="Sood P."/>
        </authorList>
    </citation>
    <scope>NUCLEOTIDE SEQUENCE [LARGE SCALE GENOMIC DNA]</scope>
    <source>
        <strain evidence="4">WM001</strain>
    </source>
</reference>
<evidence type="ECO:0000256" key="2">
    <source>
        <dbReference type="ARBA" id="ARBA00022737"/>
    </source>
</evidence>
<name>A0A1R2BYG8_9CILI</name>
<evidence type="ECO:0000256" key="3">
    <source>
        <dbReference type="PROSITE-ProRule" id="PRU00221"/>
    </source>
</evidence>
<dbReference type="PROSITE" id="PS50082">
    <property type="entry name" value="WD_REPEATS_2"/>
    <property type="match status" value="2"/>
</dbReference>